<dbReference type="PANTHER" id="PTHR30408">
    <property type="entry name" value="TYPE-1 RESTRICTION ENZYME ECOKI SPECIFICITY PROTEIN"/>
    <property type="match status" value="1"/>
</dbReference>
<dbReference type="AlphaFoldDB" id="I5B069"/>
<dbReference type="Pfam" id="PF01420">
    <property type="entry name" value="Methylase_S"/>
    <property type="match status" value="2"/>
</dbReference>
<dbReference type="Gene3D" id="1.10.287.1120">
    <property type="entry name" value="Bipartite methylase S protein"/>
    <property type="match status" value="1"/>
</dbReference>
<dbReference type="InterPro" id="IPR044946">
    <property type="entry name" value="Restrct_endonuc_typeI_TRD_sf"/>
</dbReference>
<gene>
    <name evidence="5" type="ORF">DespoDRAFT_00905</name>
</gene>
<evidence type="ECO:0000256" key="3">
    <source>
        <dbReference type="ARBA" id="ARBA00023125"/>
    </source>
</evidence>
<dbReference type="CDD" id="cd17249">
    <property type="entry name" value="RMtype1_S_EcoR124I-TRD2-CR2_like"/>
    <property type="match status" value="1"/>
</dbReference>
<dbReference type="Proteomes" id="UP000005778">
    <property type="component" value="Chromosome"/>
</dbReference>
<sequence length="430" mass="48433">MKTKDKTAKTSNQSLVPKLRFPEFQNAAEWFGTTIGDIGSFYYGKSAPKWSLEEDAPTQCVRYGELYTKFGAIITGTYSRTNIDPTKLRFSKGGEILVPRVGEKPEDFGKCCCYLPLENIAIGEMISVFETAQNPLFYTYYFRNLYRQFAKVVEGQNVKNLYYVELEPLPIHRPPLPEQQKIADCLSSLDELIAAQAHKLDTLKSHKKGLMQQLFPAPGQITPTLRFPEFRDTGEWKEVQLGNIVHFASGGTPSKSNPDYWGGTIPWISASSMYDINIQKSDLKITQYAVENGARMASKGSLLILVRGSMLFNRVPIGITTVDVSFNQDIKALTLKKGELKHFILYQLLAFENRIPIDKTGIGAGKIELDELKRFVMFLPKDTDEQQKIADCFSSLDELIATQAQKLDTLKAHKKGLMQQLFPNPDKAAE</sequence>
<dbReference type="GO" id="GO:0009307">
    <property type="term" value="P:DNA restriction-modification system"/>
    <property type="evidence" value="ECO:0007669"/>
    <property type="project" value="UniProtKB-KW"/>
</dbReference>
<dbReference type="STRING" id="879212.DespoDRAFT_00905"/>
<evidence type="ECO:0000256" key="2">
    <source>
        <dbReference type="ARBA" id="ARBA00022747"/>
    </source>
</evidence>
<evidence type="ECO:0000313" key="5">
    <source>
        <dbReference type="EMBL" id="EIM62882.1"/>
    </source>
</evidence>
<keyword evidence="5" id="KW-0255">Endonuclease</keyword>
<dbReference type="SUPFAM" id="SSF116734">
    <property type="entry name" value="DNA methylase specificity domain"/>
    <property type="match status" value="2"/>
</dbReference>
<feature type="domain" description="Type I restriction modification DNA specificity" evidence="4">
    <location>
        <begin position="133"/>
        <end position="204"/>
    </location>
</feature>
<proteinExistence type="inferred from homology"/>
<dbReference type="Gene3D" id="3.90.220.20">
    <property type="entry name" value="DNA methylase specificity domains"/>
    <property type="match status" value="2"/>
</dbReference>
<keyword evidence="5" id="KW-0378">Hydrolase</keyword>
<dbReference type="HOGENOM" id="CLU_021095_0_2_7"/>
<dbReference type="InterPro" id="IPR052021">
    <property type="entry name" value="Type-I_RS_S_subunit"/>
</dbReference>
<accession>I5B069</accession>
<dbReference type="GO" id="GO:0004519">
    <property type="term" value="F:endonuclease activity"/>
    <property type="evidence" value="ECO:0007669"/>
    <property type="project" value="UniProtKB-KW"/>
</dbReference>
<dbReference type="InterPro" id="IPR000055">
    <property type="entry name" value="Restrct_endonuc_typeI_TRD"/>
</dbReference>
<evidence type="ECO:0000259" key="4">
    <source>
        <dbReference type="Pfam" id="PF01420"/>
    </source>
</evidence>
<protein>
    <submittedName>
        <fullName evidence="5">Restriction endonuclease S subunit</fullName>
    </submittedName>
</protein>
<dbReference type="EMBL" id="CM001488">
    <property type="protein sequence ID" value="EIM62882.1"/>
    <property type="molecule type" value="Genomic_DNA"/>
</dbReference>
<name>I5B069_9BACT</name>
<keyword evidence="6" id="KW-1185">Reference proteome</keyword>
<evidence type="ECO:0000313" key="6">
    <source>
        <dbReference type="Proteomes" id="UP000005778"/>
    </source>
</evidence>
<reference evidence="5 6" key="1">
    <citation type="submission" date="2011-09" db="EMBL/GenBank/DDBJ databases">
        <authorList>
            <consortium name="US DOE Joint Genome Institute (JGI-PGF)"/>
            <person name="Lucas S."/>
            <person name="Han J."/>
            <person name="Lapidus A."/>
            <person name="Cheng J.-F."/>
            <person name="Goodwin L."/>
            <person name="Pitluck S."/>
            <person name="Peters L."/>
            <person name="Land M.L."/>
            <person name="Hauser L."/>
            <person name="Orellana R."/>
            <person name="Lovley D."/>
            <person name="Woyke T.J."/>
        </authorList>
    </citation>
    <scope>NUCLEOTIDE SEQUENCE [LARGE SCALE GENOMIC DNA]</scope>
    <source>
        <strain evidence="5 6">2ac9</strain>
    </source>
</reference>
<dbReference type="GO" id="GO:0003677">
    <property type="term" value="F:DNA binding"/>
    <property type="evidence" value="ECO:0007669"/>
    <property type="project" value="UniProtKB-KW"/>
</dbReference>
<comment type="similarity">
    <text evidence="1">Belongs to the type-I restriction system S methylase family.</text>
</comment>
<dbReference type="RefSeq" id="WP_004071733.1">
    <property type="nucleotide sequence ID" value="NZ_CM001488.1"/>
</dbReference>
<dbReference type="eggNOG" id="COG0732">
    <property type="taxonomic scope" value="Bacteria"/>
</dbReference>
<feature type="domain" description="Type I restriction modification DNA specificity" evidence="4">
    <location>
        <begin position="235"/>
        <end position="411"/>
    </location>
</feature>
<evidence type="ECO:0000256" key="1">
    <source>
        <dbReference type="ARBA" id="ARBA00010923"/>
    </source>
</evidence>
<keyword evidence="5" id="KW-0540">Nuclease</keyword>
<dbReference type="OrthoDB" id="9798929at2"/>
<reference evidence="5 6" key="2">
    <citation type="submission" date="2012-02" db="EMBL/GenBank/DDBJ databases">
        <title>Improved High-Quality Draft sequence of Desulfobacter postgatei 2ac9.</title>
        <authorList>
            <consortium name="US DOE Joint Genome Institute"/>
            <person name="Lucas S."/>
            <person name="Han J."/>
            <person name="Lapidus A."/>
            <person name="Cheng J.-F."/>
            <person name="Goodwin L."/>
            <person name="Pitluck S."/>
            <person name="Peters L."/>
            <person name="Ovchinnikova G."/>
            <person name="Held B."/>
            <person name="Detter J.C."/>
            <person name="Han C."/>
            <person name="Tapia R."/>
            <person name="Land M."/>
            <person name="Hauser L."/>
            <person name="Kyrpides N."/>
            <person name="Ivanova N."/>
            <person name="Pagani I."/>
            <person name="Orellana R."/>
            <person name="Lovley D."/>
            <person name="Woyke T."/>
        </authorList>
    </citation>
    <scope>NUCLEOTIDE SEQUENCE [LARGE SCALE GENOMIC DNA]</scope>
    <source>
        <strain evidence="5 6">2ac9</strain>
    </source>
</reference>
<keyword evidence="2" id="KW-0680">Restriction system</keyword>
<keyword evidence="3" id="KW-0238">DNA-binding</keyword>
<dbReference type="PANTHER" id="PTHR30408:SF12">
    <property type="entry name" value="TYPE I RESTRICTION ENZYME MJAVIII SPECIFICITY SUBUNIT"/>
    <property type="match status" value="1"/>
</dbReference>
<organism evidence="5 6">
    <name type="scientific">Desulfobacter postgatei 2ac9</name>
    <dbReference type="NCBI Taxonomy" id="879212"/>
    <lineage>
        <taxon>Bacteria</taxon>
        <taxon>Pseudomonadati</taxon>
        <taxon>Thermodesulfobacteriota</taxon>
        <taxon>Desulfobacteria</taxon>
        <taxon>Desulfobacterales</taxon>
        <taxon>Desulfobacteraceae</taxon>
        <taxon>Desulfobacter</taxon>
    </lineage>
</organism>